<dbReference type="RefSeq" id="WP_095685508.1">
    <property type="nucleotide sequence ID" value="NZ_CP016776.1"/>
</dbReference>
<dbReference type="InterPro" id="IPR036249">
    <property type="entry name" value="Thioredoxin-like_sf"/>
</dbReference>
<dbReference type="EMBL" id="CP016776">
    <property type="protein sequence ID" value="ASY19619.1"/>
    <property type="molecule type" value="Genomic_DNA"/>
</dbReference>
<organism evidence="1 2">
    <name type="scientific">Candidatus Planktophila vernalis</name>
    <dbReference type="NCBI Taxonomy" id="1884907"/>
    <lineage>
        <taxon>Bacteria</taxon>
        <taxon>Bacillati</taxon>
        <taxon>Actinomycetota</taxon>
        <taxon>Actinomycetes</taxon>
        <taxon>Candidatus Nanopelagicales</taxon>
        <taxon>Candidatus Nanopelagicaceae</taxon>
        <taxon>Candidatus Planktophila</taxon>
    </lineage>
</organism>
<dbReference type="CDD" id="cd02956">
    <property type="entry name" value="ybbN"/>
    <property type="match status" value="1"/>
</dbReference>
<protein>
    <submittedName>
        <fullName evidence="1">Putative thioredoxin</fullName>
    </submittedName>
</protein>
<dbReference type="OrthoDB" id="5181746at2"/>
<dbReference type="Gene3D" id="3.40.30.10">
    <property type="entry name" value="Glutaredoxin"/>
    <property type="match status" value="1"/>
</dbReference>
<name>A0A249KSE9_9ACTN</name>
<gene>
    <name evidence="1" type="ORF">A7sIIA15_01725</name>
</gene>
<dbReference type="InterPro" id="IPR011990">
    <property type="entry name" value="TPR-like_helical_dom_sf"/>
</dbReference>
<reference evidence="1 2" key="1">
    <citation type="submission" date="2016-07" db="EMBL/GenBank/DDBJ databases">
        <title>High microdiversification within the ubiquitous acI lineage of Actinobacteria.</title>
        <authorList>
            <person name="Neuenschwander S.M."/>
            <person name="Salcher M."/>
            <person name="Ghai R."/>
            <person name="Pernthaler J."/>
        </authorList>
    </citation>
    <scope>NUCLEOTIDE SEQUENCE [LARGE SCALE GENOMIC DNA]</scope>
    <source>
        <strain evidence="1">MMS-IIA-15</strain>
    </source>
</reference>
<dbReference type="KEGG" id="pvn:A7sIIA15_01725"/>
<dbReference type="Proteomes" id="UP000217186">
    <property type="component" value="Chromosome"/>
</dbReference>
<evidence type="ECO:0000313" key="1">
    <source>
        <dbReference type="EMBL" id="ASY19619.1"/>
    </source>
</evidence>
<evidence type="ECO:0000313" key="2">
    <source>
        <dbReference type="Proteomes" id="UP000217186"/>
    </source>
</evidence>
<dbReference type="Pfam" id="PF14561">
    <property type="entry name" value="TPR_20"/>
    <property type="match status" value="1"/>
</dbReference>
<proteinExistence type="predicted"/>
<dbReference type="SUPFAM" id="SSF52833">
    <property type="entry name" value="Thioredoxin-like"/>
    <property type="match status" value="1"/>
</dbReference>
<keyword evidence="2" id="KW-1185">Reference proteome</keyword>
<sequence>MSNPPNFAQAVDLSSLGKPKSAPAGPTPGVEVTAANLTSEFLPLSKTRPVILFCWSPRSPESVEMLNVMGLLETSYKGAWSLGRVDIDAQPQVAQALQTQKIPYAVALINEQIVPLFEQAYPEAQIRLVLDKVLTLASEQGVGDAPVEIIEPEEEEAVTALEAGDFATAEVAYKKLLARKPADSFAKLGLAQTQLLIRTDGLVLDAVIKEATDNPTDLSLQLKAADMEIVNGGVEAAFTRLLHAVKESAGDDRNKAKDHLLSLFALVDPADPRLTAARSALANALF</sequence>
<accession>A0A249KSE9</accession>
<dbReference type="Gene3D" id="1.25.40.10">
    <property type="entry name" value="Tetratricopeptide repeat domain"/>
    <property type="match status" value="1"/>
</dbReference>
<dbReference type="AlphaFoldDB" id="A0A249KSE9"/>